<dbReference type="InterPro" id="IPR054722">
    <property type="entry name" value="PolX-like_BBD"/>
</dbReference>
<evidence type="ECO:0000256" key="1">
    <source>
        <dbReference type="ARBA" id="ARBA00022670"/>
    </source>
</evidence>
<dbReference type="InterPro" id="IPR001584">
    <property type="entry name" value="Integrase_cat-core"/>
</dbReference>
<dbReference type="Pfam" id="PF00665">
    <property type="entry name" value="rve"/>
    <property type="match status" value="1"/>
</dbReference>
<evidence type="ECO:0000256" key="5">
    <source>
        <dbReference type="SAM" id="MobiDB-lite"/>
    </source>
</evidence>
<dbReference type="InterPro" id="IPR025724">
    <property type="entry name" value="GAG-pre-integrase_dom"/>
</dbReference>
<dbReference type="SUPFAM" id="SSF53098">
    <property type="entry name" value="Ribonuclease H-like"/>
    <property type="match status" value="1"/>
</dbReference>
<feature type="compositionally biased region" description="Polar residues" evidence="5">
    <location>
        <begin position="417"/>
        <end position="429"/>
    </location>
</feature>
<dbReference type="Pfam" id="PF22936">
    <property type="entry name" value="Pol_BBD"/>
    <property type="match status" value="1"/>
</dbReference>
<keyword evidence="4" id="KW-0378">Hydrolase</keyword>
<dbReference type="Gene3D" id="3.30.420.10">
    <property type="entry name" value="Ribonuclease H-like superfamily/Ribonuclease H"/>
    <property type="match status" value="1"/>
</dbReference>
<reference evidence="7" key="2">
    <citation type="submission" date="2022-01" db="EMBL/GenBank/DDBJ databases">
        <authorList>
            <person name="Yamashiro T."/>
            <person name="Shiraishi A."/>
            <person name="Satake H."/>
            <person name="Nakayama K."/>
        </authorList>
    </citation>
    <scope>NUCLEOTIDE SEQUENCE</scope>
</reference>
<dbReference type="CDD" id="cd09272">
    <property type="entry name" value="RNase_HI_RT_Ty1"/>
    <property type="match status" value="1"/>
</dbReference>
<keyword evidence="2" id="KW-0479">Metal-binding</keyword>
<dbReference type="InterPro" id="IPR057670">
    <property type="entry name" value="SH3_retrovirus"/>
</dbReference>
<evidence type="ECO:0000256" key="2">
    <source>
        <dbReference type="ARBA" id="ARBA00022723"/>
    </source>
</evidence>
<organism evidence="7 8">
    <name type="scientific">Tanacetum coccineum</name>
    <dbReference type="NCBI Taxonomy" id="301880"/>
    <lineage>
        <taxon>Eukaryota</taxon>
        <taxon>Viridiplantae</taxon>
        <taxon>Streptophyta</taxon>
        <taxon>Embryophyta</taxon>
        <taxon>Tracheophyta</taxon>
        <taxon>Spermatophyta</taxon>
        <taxon>Magnoliopsida</taxon>
        <taxon>eudicotyledons</taxon>
        <taxon>Gunneridae</taxon>
        <taxon>Pentapetalae</taxon>
        <taxon>asterids</taxon>
        <taxon>campanulids</taxon>
        <taxon>Asterales</taxon>
        <taxon>Asteraceae</taxon>
        <taxon>Asteroideae</taxon>
        <taxon>Anthemideae</taxon>
        <taxon>Anthemidinae</taxon>
        <taxon>Tanacetum</taxon>
    </lineage>
</organism>
<keyword evidence="1" id="KW-0645">Protease</keyword>
<dbReference type="PROSITE" id="PS50994">
    <property type="entry name" value="INTEGRASE"/>
    <property type="match status" value="1"/>
</dbReference>
<dbReference type="InterPro" id="IPR043502">
    <property type="entry name" value="DNA/RNA_pol_sf"/>
</dbReference>
<dbReference type="SUPFAM" id="SSF56672">
    <property type="entry name" value="DNA/RNA polymerases"/>
    <property type="match status" value="1"/>
</dbReference>
<evidence type="ECO:0000256" key="4">
    <source>
        <dbReference type="ARBA" id="ARBA00022801"/>
    </source>
</evidence>
<dbReference type="Pfam" id="PF13976">
    <property type="entry name" value="gag_pre-integrs"/>
    <property type="match status" value="1"/>
</dbReference>
<dbReference type="PANTHER" id="PTHR42648">
    <property type="entry name" value="TRANSPOSASE, PUTATIVE-RELATED"/>
    <property type="match status" value="1"/>
</dbReference>
<dbReference type="Proteomes" id="UP001151760">
    <property type="component" value="Unassembled WGS sequence"/>
</dbReference>
<accession>A0ABQ5FPS4</accession>
<feature type="compositionally biased region" description="Basic and acidic residues" evidence="5">
    <location>
        <begin position="439"/>
        <end position="448"/>
    </location>
</feature>
<dbReference type="InterPro" id="IPR013103">
    <property type="entry name" value="RVT_2"/>
</dbReference>
<evidence type="ECO:0000256" key="3">
    <source>
        <dbReference type="ARBA" id="ARBA00022750"/>
    </source>
</evidence>
<dbReference type="PANTHER" id="PTHR42648:SF20">
    <property type="entry name" value="RNA-DIRECTED DNA POLYMERASE"/>
    <property type="match status" value="1"/>
</dbReference>
<protein>
    <submittedName>
        <fullName evidence="7">Zinc finger, CCHC-type containing protein</fullName>
    </submittedName>
</protein>
<gene>
    <name evidence="7" type="ORF">Tco_1016408</name>
</gene>
<name>A0ABQ5FPS4_9ASTR</name>
<comment type="caution">
    <text evidence="7">The sequence shown here is derived from an EMBL/GenBank/DDBJ whole genome shotgun (WGS) entry which is preliminary data.</text>
</comment>
<keyword evidence="8" id="KW-1185">Reference proteome</keyword>
<dbReference type="Pfam" id="PF25597">
    <property type="entry name" value="SH3_retrovirus"/>
    <property type="match status" value="1"/>
</dbReference>
<evidence type="ECO:0000313" key="7">
    <source>
        <dbReference type="EMBL" id="GJT64928.1"/>
    </source>
</evidence>
<dbReference type="InterPro" id="IPR039537">
    <property type="entry name" value="Retrotran_Ty1/copia-like"/>
</dbReference>
<feature type="region of interest" description="Disordered" evidence="5">
    <location>
        <begin position="417"/>
        <end position="448"/>
    </location>
</feature>
<feature type="domain" description="Integrase catalytic" evidence="6">
    <location>
        <begin position="198"/>
        <end position="344"/>
    </location>
</feature>
<dbReference type="Pfam" id="PF07727">
    <property type="entry name" value="RVT_2"/>
    <property type="match status" value="1"/>
</dbReference>
<dbReference type="EMBL" id="BQNB010017589">
    <property type="protein sequence ID" value="GJT64928.1"/>
    <property type="molecule type" value="Genomic_DNA"/>
</dbReference>
<reference evidence="7" key="1">
    <citation type="journal article" date="2022" name="Int. J. Mol. Sci.">
        <title>Draft Genome of Tanacetum Coccineum: Genomic Comparison of Closely Related Tanacetum-Family Plants.</title>
        <authorList>
            <person name="Yamashiro T."/>
            <person name="Shiraishi A."/>
            <person name="Nakayama K."/>
            <person name="Satake H."/>
        </authorList>
    </citation>
    <scope>NUCLEOTIDE SEQUENCE</scope>
</reference>
<sequence>MIHELHMASVTTTDDWWYDSGATTHVCNNIDLFKTYKETEDGHEVMMGDNHTSKVIGSGNVEIQFTSGKKLTLMNVFFVPNIRKNLVSGFKLYKSGVKAVIESDKVILSKANVFVGKAYACDGMFKLNINKITSSTYLPDCNFISSFNIECCTFKLWHNRLGHINYRTMKDMLKQGIISYNGKHKDKCEICVQAKMKRKHFPKVDRQFEILELVHSDICELSGQLTRGGNRYFITFIDDCSRYTYVYLLKSKDQAFETFKNYKAEVENQKGKKIQILRSDRGGEYFSAEFSSYCESQGLIHQRTTPYTPQQNGVAERKNRVLQDMINAMLVSENLPNNLWGEALLIACHVPLPNTSKLGPRGLKIVFVGYAKDSKSYRCLDSDSNVIVESRDVDFFENKFRHDSTSTYEIVTQIPQDISGPNLNSNNKRNMAESSSAPRRSERARKERNLDPDFIDSQAIIILVEGNNENNVINKIPVLLNVKDAPKTYKEAITSRNFAFWKEAIDNEMDSLVSNNTWELSDLPPGSKAIGCRWVFKIKYHTDGSIQTFKARLVIQGFSQRRGVDYFDTYAPIARITSIRVLFALASIYNLPIHQMDVKTTFLNGDLDKEVYMKQPEGFVLPGLENKVCKLKKSLYGLKQAPKQWHDKFDKSILSNGFTHNSSDRCIYSKFTKDYGVILCLYVDDILIVGTNIEGINETKKFLSSCFQMKDMNEVDTILGIKVKRHSGGYALNQCHYIDKIIDKFQHLNIEEANTPYESSCKLVENNGRVVAQIEYASAIGCLMYATHCTRPDIAYVVCKLSRYTSNPSQDHWKAIGRIFGYLKRTRQLALYYDRFPAVLEGYSDASWITGSSDSKSTTGWIFTLGGGAVCWGSKKQTCITHSTMKAEFLALTAAGKEAEWLRNMLLDIELWPKPMSAIFLHCDSQSTLSRAYNKVYNGKSRHISLRHAYIKELISNGIITIEYIRSCKNLADPFTKGLPKDIVFGTTREMGLKPIE</sequence>
<keyword evidence="3" id="KW-0064">Aspartyl protease</keyword>
<evidence type="ECO:0000259" key="6">
    <source>
        <dbReference type="PROSITE" id="PS50994"/>
    </source>
</evidence>
<proteinExistence type="predicted"/>
<dbReference type="InterPro" id="IPR036397">
    <property type="entry name" value="RNaseH_sf"/>
</dbReference>
<dbReference type="InterPro" id="IPR012337">
    <property type="entry name" value="RNaseH-like_sf"/>
</dbReference>
<evidence type="ECO:0000313" key="8">
    <source>
        <dbReference type="Proteomes" id="UP001151760"/>
    </source>
</evidence>